<proteinExistence type="predicted"/>
<evidence type="ECO:0000313" key="2">
    <source>
        <dbReference type="Proteomes" id="UP001497700"/>
    </source>
</evidence>
<reference evidence="1 2" key="1">
    <citation type="journal article" date="2022" name="New Phytol.">
        <title>Ecological generalism drives hyperdiversity of secondary metabolite gene clusters in xylarialean endophytes.</title>
        <authorList>
            <person name="Franco M.E.E."/>
            <person name="Wisecaver J.H."/>
            <person name="Arnold A.E."/>
            <person name="Ju Y.M."/>
            <person name="Slot J.C."/>
            <person name="Ahrendt S."/>
            <person name="Moore L.P."/>
            <person name="Eastman K.E."/>
            <person name="Scott K."/>
            <person name="Konkel Z."/>
            <person name="Mondo S.J."/>
            <person name="Kuo A."/>
            <person name="Hayes R.D."/>
            <person name="Haridas S."/>
            <person name="Andreopoulos B."/>
            <person name="Riley R."/>
            <person name="LaButti K."/>
            <person name="Pangilinan J."/>
            <person name="Lipzen A."/>
            <person name="Amirebrahimi M."/>
            <person name="Yan J."/>
            <person name="Adam C."/>
            <person name="Keymanesh K."/>
            <person name="Ng V."/>
            <person name="Louie K."/>
            <person name="Northen T."/>
            <person name="Drula E."/>
            <person name="Henrissat B."/>
            <person name="Hsieh H.M."/>
            <person name="Youens-Clark K."/>
            <person name="Lutzoni F."/>
            <person name="Miadlikowska J."/>
            <person name="Eastwood D.C."/>
            <person name="Hamelin R.C."/>
            <person name="Grigoriev I.V."/>
            <person name="U'Ren J.M."/>
        </authorList>
    </citation>
    <scope>NUCLEOTIDE SEQUENCE [LARGE SCALE GENOMIC DNA]</scope>
    <source>
        <strain evidence="1 2">CBS 119005</strain>
    </source>
</reference>
<dbReference type="Proteomes" id="UP001497700">
    <property type="component" value="Unassembled WGS sequence"/>
</dbReference>
<sequence>MPYLWGPLRALRLAAVFAATVSATYIQPSTLLSRADETCAADNFTKCTQSGLPDNFCCETGATCLVLAGGTTVLCCPEGNTCGKISAITCDITLQDASTNPAAEIKTTALDSVLETCGSQCCPFGYHCDGTICIKDDDQSKKPDPAPKSTETSTPASTPTPTSDPTSSTTVAVSGVTTAAPSTTETPAPSTESTSNTVKIVGGVIGGVIGLVLVIVAVVLLCFRRKKRRQLEEQKPELQRHNSSTSSFGNIISAPVPHADYPNQRIDFLAKRSQTSGSPRNVGSLASSPGQPPYRHQQQQPQPQPHGSDEEEYELGFGFMPPNSPYSPYSRRPDSTLSDAPRSYHQSAEINGLGGLRSLTSWKPNHQKASADDYLSPAPAPTSRDRRQPSSGSESINVFADPITFGGRPTSTATTWSNIQQRADRNASRRA</sequence>
<evidence type="ECO:0000313" key="1">
    <source>
        <dbReference type="EMBL" id="KAI4860957.1"/>
    </source>
</evidence>
<comment type="caution">
    <text evidence="1">The sequence shown here is derived from an EMBL/GenBank/DDBJ whole genome shotgun (WGS) entry which is preliminary data.</text>
</comment>
<organism evidence="1 2">
    <name type="scientific">Hypoxylon rubiginosum</name>
    <dbReference type="NCBI Taxonomy" id="110542"/>
    <lineage>
        <taxon>Eukaryota</taxon>
        <taxon>Fungi</taxon>
        <taxon>Dikarya</taxon>
        <taxon>Ascomycota</taxon>
        <taxon>Pezizomycotina</taxon>
        <taxon>Sordariomycetes</taxon>
        <taxon>Xylariomycetidae</taxon>
        <taxon>Xylariales</taxon>
        <taxon>Hypoxylaceae</taxon>
        <taxon>Hypoxylon</taxon>
    </lineage>
</organism>
<gene>
    <name evidence="1" type="ORF">F4820DRAFT_452423</name>
</gene>
<protein>
    <submittedName>
        <fullName evidence="1">Uncharacterized protein</fullName>
    </submittedName>
</protein>
<name>A0ACB9YP11_9PEZI</name>
<accession>A0ACB9YP11</accession>
<dbReference type="EMBL" id="MU393567">
    <property type="protein sequence ID" value="KAI4860957.1"/>
    <property type="molecule type" value="Genomic_DNA"/>
</dbReference>
<keyword evidence="2" id="KW-1185">Reference proteome</keyword>